<dbReference type="PANTHER" id="PTHR34094:SF1">
    <property type="entry name" value="PROTEIN FAM185A"/>
    <property type="match status" value="1"/>
</dbReference>
<keyword evidence="4" id="KW-1185">Reference proteome</keyword>
<feature type="domain" description="DUF4097" evidence="2">
    <location>
        <begin position="147"/>
        <end position="303"/>
    </location>
</feature>
<dbReference type="EMBL" id="JADEYC010000012">
    <property type="protein sequence ID" value="MBE9374299.1"/>
    <property type="molecule type" value="Genomic_DNA"/>
</dbReference>
<sequence length="329" mass="33819">MSTERIPGEEPEDTRRRKSRAGRDDPADLVRTQDFEVTGPIGVDVNNGLGPIEVELVPTELVHVEVRHDPAATGLDLRGGIAGLLNWVGEQFGEAGARAGLDAERLRTPREPVAEAVRRTRIDLTGNRLAVRTPGTAPLRGVPLAVRVTAPESSSVSIHTSSGEVAVTGRAGRISVQSGSGTVAVERAEDRATVRSGAGQLRLGDMAGGVHARSGNGDIEIGELAAASTVATGSGDVWLGSVRADVLVRSGGGDVTVSDAATGQVELITGSGEVHAAIRRGALAEVDLSSSTGAARSDLDVTDQPPDDQAGLRIYGRSGTGDVVLTSAT</sequence>
<dbReference type="RefSeq" id="WP_193927754.1">
    <property type="nucleotide sequence ID" value="NZ_JADEYC010000012.1"/>
</dbReference>
<gene>
    <name evidence="3" type="ORF">IQ251_07540</name>
</gene>
<evidence type="ECO:0000259" key="2">
    <source>
        <dbReference type="Pfam" id="PF13349"/>
    </source>
</evidence>
<dbReference type="Proteomes" id="UP000598360">
    <property type="component" value="Unassembled WGS sequence"/>
</dbReference>
<dbReference type="Gene3D" id="2.160.20.120">
    <property type="match status" value="1"/>
</dbReference>
<feature type="region of interest" description="Disordered" evidence="1">
    <location>
        <begin position="295"/>
        <end position="315"/>
    </location>
</feature>
<protein>
    <submittedName>
        <fullName evidence="3">DUF4097 family beta strand repeat protein</fullName>
    </submittedName>
</protein>
<name>A0A929B6W9_9PSEU</name>
<evidence type="ECO:0000313" key="4">
    <source>
        <dbReference type="Proteomes" id="UP000598360"/>
    </source>
</evidence>
<evidence type="ECO:0000256" key="1">
    <source>
        <dbReference type="SAM" id="MobiDB-lite"/>
    </source>
</evidence>
<evidence type="ECO:0000313" key="3">
    <source>
        <dbReference type="EMBL" id="MBE9374299.1"/>
    </source>
</evidence>
<comment type="caution">
    <text evidence="3">The sequence shown here is derived from an EMBL/GenBank/DDBJ whole genome shotgun (WGS) entry which is preliminary data.</text>
</comment>
<reference evidence="3" key="1">
    <citation type="submission" date="2020-10" db="EMBL/GenBank/DDBJ databases">
        <title>Diversity and distribution of actinomycetes associated with coral in the coast of Hainan.</title>
        <authorList>
            <person name="Li F."/>
        </authorList>
    </citation>
    <scope>NUCLEOTIDE SEQUENCE</scope>
    <source>
        <strain evidence="3">HNM0983</strain>
    </source>
</reference>
<dbReference type="InterPro" id="IPR025164">
    <property type="entry name" value="Toastrack_DUF4097"/>
</dbReference>
<dbReference type="PANTHER" id="PTHR34094">
    <property type="match status" value="1"/>
</dbReference>
<accession>A0A929B6W9</accession>
<dbReference type="Pfam" id="PF13349">
    <property type="entry name" value="DUF4097"/>
    <property type="match status" value="1"/>
</dbReference>
<dbReference type="AlphaFoldDB" id="A0A929B6W9"/>
<proteinExistence type="predicted"/>
<feature type="region of interest" description="Disordered" evidence="1">
    <location>
        <begin position="1"/>
        <end position="29"/>
    </location>
</feature>
<organism evidence="3 4">
    <name type="scientific">Saccharopolyspora montiporae</name>
    <dbReference type="NCBI Taxonomy" id="2781240"/>
    <lineage>
        <taxon>Bacteria</taxon>
        <taxon>Bacillati</taxon>
        <taxon>Actinomycetota</taxon>
        <taxon>Actinomycetes</taxon>
        <taxon>Pseudonocardiales</taxon>
        <taxon>Pseudonocardiaceae</taxon>
        <taxon>Saccharopolyspora</taxon>
    </lineage>
</organism>